<evidence type="ECO:0000256" key="2">
    <source>
        <dbReference type="PROSITE-ProRule" id="PRU00339"/>
    </source>
</evidence>
<dbReference type="Gene3D" id="1.25.40.10">
    <property type="entry name" value="Tetratricopeptide repeat domain"/>
    <property type="match status" value="1"/>
</dbReference>
<feature type="region of interest" description="Disordered" evidence="3">
    <location>
        <begin position="159"/>
        <end position="224"/>
    </location>
</feature>
<dbReference type="HAMAP" id="MF_02066">
    <property type="entry name" value="CpoB"/>
    <property type="match status" value="1"/>
</dbReference>
<dbReference type="RefSeq" id="WP_143006123.1">
    <property type="nucleotide sequence ID" value="NZ_FNCE01000001.1"/>
</dbReference>
<keyword evidence="2" id="KW-0802">TPR repeat</keyword>
<dbReference type="InterPro" id="IPR032519">
    <property type="entry name" value="YbgF_tri"/>
</dbReference>
<evidence type="ECO:0000256" key="1">
    <source>
        <dbReference type="HAMAP-Rule" id="MF_02066"/>
    </source>
</evidence>
<dbReference type="SUPFAM" id="SSF48452">
    <property type="entry name" value="TPR-like"/>
    <property type="match status" value="1"/>
</dbReference>
<dbReference type="GO" id="GO:0030288">
    <property type="term" value="C:outer membrane-bounded periplasmic space"/>
    <property type="evidence" value="ECO:0007669"/>
    <property type="project" value="UniProtKB-UniRule"/>
</dbReference>
<dbReference type="InterPro" id="IPR011990">
    <property type="entry name" value="TPR-like_helical_dom_sf"/>
</dbReference>
<feature type="repeat" description="TPR" evidence="2">
    <location>
        <begin position="262"/>
        <end position="295"/>
    </location>
</feature>
<dbReference type="Pfam" id="PF13432">
    <property type="entry name" value="TPR_16"/>
    <property type="match status" value="1"/>
</dbReference>
<keyword evidence="1" id="KW-0732">Signal</keyword>
<evidence type="ECO:0000256" key="3">
    <source>
        <dbReference type="SAM" id="MobiDB-lite"/>
    </source>
</evidence>
<dbReference type="GO" id="GO:0043093">
    <property type="term" value="P:FtsZ-dependent cytokinesis"/>
    <property type="evidence" value="ECO:0007669"/>
    <property type="project" value="UniProtKB-UniRule"/>
</dbReference>
<comment type="function">
    <text evidence="1">Mediates coordination of peptidoglycan synthesis and outer membrane constriction during cell division.</text>
</comment>
<organism evidence="5 6">
    <name type="scientific">Limimonas halophila</name>
    <dbReference type="NCBI Taxonomy" id="1082479"/>
    <lineage>
        <taxon>Bacteria</taxon>
        <taxon>Pseudomonadati</taxon>
        <taxon>Pseudomonadota</taxon>
        <taxon>Alphaproteobacteria</taxon>
        <taxon>Rhodospirillales</taxon>
        <taxon>Rhodovibrionaceae</taxon>
        <taxon>Limimonas</taxon>
    </lineage>
</organism>
<dbReference type="Pfam" id="PF16331">
    <property type="entry name" value="TolA_bind_tri"/>
    <property type="match status" value="1"/>
</dbReference>
<dbReference type="InterPro" id="IPR006311">
    <property type="entry name" value="TAT_signal"/>
</dbReference>
<reference evidence="5 6" key="1">
    <citation type="submission" date="2016-10" db="EMBL/GenBank/DDBJ databases">
        <authorList>
            <person name="de Groot N.N."/>
        </authorList>
    </citation>
    <scope>NUCLEOTIDE SEQUENCE [LARGE SCALE GENOMIC DNA]</scope>
    <source>
        <strain evidence="5 6">DSM 25584</strain>
    </source>
</reference>
<keyword evidence="1" id="KW-0574">Periplasm</keyword>
<feature type="coiled-coil region" evidence="1">
    <location>
        <begin position="31"/>
        <end position="58"/>
    </location>
</feature>
<feature type="region of interest" description="Disordered" evidence="3">
    <location>
        <begin position="60"/>
        <end position="95"/>
    </location>
</feature>
<dbReference type="InterPro" id="IPR019734">
    <property type="entry name" value="TPR_rpt"/>
</dbReference>
<gene>
    <name evidence="1" type="primary">cpoB</name>
    <name evidence="5" type="ORF">SAMN05216241_101434</name>
</gene>
<dbReference type="STRING" id="1082479.SAMN05216241_101434"/>
<keyword evidence="1" id="KW-0131">Cell cycle</keyword>
<keyword evidence="6" id="KW-1185">Reference proteome</keyword>
<protein>
    <recommendedName>
        <fullName evidence="1">Cell division coordinator CpoB</fullName>
    </recommendedName>
</protein>
<dbReference type="EMBL" id="FNCE01000001">
    <property type="protein sequence ID" value="SDF55105.1"/>
    <property type="molecule type" value="Genomic_DNA"/>
</dbReference>
<feature type="domain" description="YbgF trimerisation" evidence="4">
    <location>
        <begin position="88"/>
        <end position="141"/>
    </location>
</feature>
<feature type="signal peptide" evidence="1">
    <location>
        <begin position="1"/>
        <end position="32"/>
    </location>
</feature>
<dbReference type="AlphaFoldDB" id="A0A1G7M007"/>
<feature type="compositionally biased region" description="Polar residues" evidence="3">
    <location>
        <begin position="207"/>
        <end position="216"/>
    </location>
</feature>
<keyword evidence="1" id="KW-0132">Cell division</keyword>
<keyword evidence="1" id="KW-0175">Coiled coil</keyword>
<evidence type="ECO:0000313" key="6">
    <source>
        <dbReference type="Proteomes" id="UP000199415"/>
    </source>
</evidence>
<dbReference type="InterPro" id="IPR034706">
    <property type="entry name" value="CpoB"/>
</dbReference>
<feature type="compositionally biased region" description="Polar residues" evidence="3">
    <location>
        <begin position="186"/>
        <end position="199"/>
    </location>
</feature>
<comment type="similarity">
    <text evidence="1">Belongs to the CpoB family.</text>
</comment>
<dbReference type="NCBIfam" id="TIGR02795">
    <property type="entry name" value="tol_pal_ybgF"/>
    <property type="match status" value="1"/>
</dbReference>
<name>A0A1G7M007_9PROT</name>
<comment type="subcellular location">
    <subcellularLocation>
        <location evidence="1">Periplasm</location>
    </subcellularLocation>
</comment>
<sequence length="352" mass="37467" precursor="true">MPRSRRGTVGRCGLVLAAPVVLALLAPMPAGAQSDGNLQNLVQKIERLQREVQTLQRAVYKGEEPPEPEPSQSQANAGGQGGGMPSAAAAQLQSRVSSLTEQLQRLTGQIEETGFKLRKLSQRVDRLAKDVNFRLSRLEKQVSGGTAAGSVGGVQKPAVPVGGGAQTASASGQAGSASAAGGQQNGEGDTQTLGSVSQKTVDDLRSEQPSGPSNDASDVLPDKAPGKQYQHAFRLLQQADYGKAETALQAFVKAHPEHDLAGNAKYWLGETYYVRGNYKKAAATFAEGYKTYPEGNKAPDNLLKLGMSLAALERTEDACGIFRELMKRYPDAPANIRQRAKREQQKLDCPKA</sequence>
<dbReference type="Proteomes" id="UP000199415">
    <property type="component" value="Unassembled WGS sequence"/>
</dbReference>
<evidence type="ECO:0000259" key="4">
    <source>
        <dbReference type="Pfam" id="PF16331"/>
    </source>
</evidence>
<evidence type="ECO:0000313" key="5">
    <source>
        <dbReference type="EMBL" id="SDF55105.1"/>
    </source>
</evidence>
<dbReference type="GO" id="GO:0070206">
    <property type="term" value="P:protein trimerization"/>
    <property type="evidence" value="ECO:0007669"/>
    <property type="project" value="InterPro"/>
</dbReference>
<feature type="compositionally biased region" description="Low complexity" evidence="3">
    <location>
        <begin position="166"/>
        <end position="182"/>
    </location>
</feature>
<feature type="chain" id="PRO_5011800189" description="Cell division coordinator CpoB" evidence="1">
    <location>
        <begin position="33"/>
        <end position="352"/>
    </location>
</feature>
<dbReference type="InterPro" id="IPR014162">
    <property type="entry name" value="CpoB_C"/>
</dbReference>
<dbReference type="PROSITE" id="PS50005">
    <property type="entry name" value="TPR"/>
    <property type="match status" value="1"/>
</dbReference>
<accession>A0A1G7M007</accession>
<dbReference type="Gene3D" id="1.20.5.110">
    <property type="match status" value="1"/>
</dbReference>
<dbReference type="Pfam" id="PF13174">
    <property type="entry name" value="TPR_6"/>
    <property type="match status" value="1"/>
</dbReference>
<dbReference type="PROSITE" id="PS51318">
    <property type="entry name" value="TAT"/>
    <property type="match status" value="1"/>
</dbReference>
<proteinExistence type="inferred from homology"/>
<dbReference type="OrthoDB" id="7185608at2"/>